<keyword evidence="7" id="KW-1185">Reference proteome</keyword>
<dbReference type="PANTHER" id="PTHR44942:SF4">
    <property type="entry name" value="METHYLTRANSFERASE TYPE 11 DOMAIN-CONTAINING PROTEIN"/>
    <property type="match status" value="1"/>
</dbReference>
<dbReference type="AlphaFoldDB" id="A0A1M7J673"/>
<keyword evidence="2 6" id="KW-0489">Methyltransferase</keyword>
<dbReference type="OrthoDB" id="9797252at2"/>
<organism evidence="6 7">
    <name type="scientific">Actinacidiphila paucisporea</name>
    <dbReference type="NCBI Taxonomy" id="310782"/>
    <lineage>
        <taxon>Bacteria</taxon>
        <taxon>Bacillati</taxon>
        <taxon>Actinomycetota</taxon>
        <taxon>Actinomycetes</taxon>
        <taxon>Kitasatosporales</taxon>
        <taxon>Streptomycetaceae</taxon>
        <taxon>Actinacidiphila</taxon>
    </lineage>
</organism>
<evidence type="ECO:0000256" key="1">
    <source>
        <dbReference type="ARBA" id="ARBA00008361"/>
    </source>
</evidence>
<evidence type="ECO:0000313" key="7">
    <source>
        <dbReference type="Proteomes" id="UP000184111"/>
    </source>
</evidence>
<proteinExistence type="inferred from homology"/>
<dbReference type="Gene3D" id="3.40.50.150">
    <property type="entry name" value="Vaccinia Virus protein VP39"/>
    <property type="match status" value="1"/>
</dbReference>
<name>A0A1M7J673_9ACTN</name>
<protein>
    <submittedName>
        <fullName evidence="6">Methyltransferase domain-containing protein</fullName>
    </submittedName>
</protein>
<dbReference type="Proteomes" id="UP000184111">
    <property type="component" value="Unassembled WGS sequence"/>
</dbReference>
<dbReference type="InterPro" id="IPR051052">
    <property type="entry name" value="Diverse_substrate_MTase"/>
</dbReference>
<dbReference type="Pfam" id="PF08241">
    <property type="entry name" value="Methyltransf_11"/>
    <property type="match status" value="1"/>
</dbReference>
<dbReference type="PANTHER" id="PTHR44942">
    <property type="entry name" value="METHYLTRANSF_11 DOMAIN-CONTAINING PROTEIN"/>
    <property type="match status" value="1"/>
</dbReference>
<dbReference type="STRING" id="310782.SAMN05216499_111142"/>
<evidence type="ECO:0000256" key="4">
    <source>
        <dbReference type="SAM" id="MobiDB-lite"/>
    </source>
</evidence>
<keyword evidence="3 6" id="KW-0808">Transferase</keyword>
<dbReference type="GO" id="GO:0032259">
    <property type="term" value="P:methylation"/>
    <property type="evidence" value="ECO:0007669"/>
    <property type="project" value="UniProtKB-KW"/>
</dbReference>
<evidence type="ECO:0000256" key="2">
    <source>
        <dbReference type="ARBA" id="ARBA00022603"/>
    </source>
</evidence>
<gene>
    <name evidence="6" type="ORF">SAMN05216499_111142</name>
</gene>
<feature type="region of interest" description="Disordered" evidence="4">
    <location>
        <begin position="1"/>
        <end position="28"/>
    </location>
</feature>
<evidence type="ECO:0000313" key="6">
    <source>
        <dbReference type="EMBL" id="SHM48474.1"/>
    </source>
</evidence>
<evidence type="ECO:0000259" key="5">
    <source>
        <dbReference type="Pfam" id="PF08241"/>
    </source>
</evidence>
<dbReference type="GO" id="GO:0008757">
    <property type="term" value="F:S-adenosylmethionine-dependent methyltransferase activity"/>
    <property type="evidence" value="ECO:0007669"/>
    <property type="project" value="InterPro"/>
</dbReference>
<dbReference type="SUPFAM" id="SSF53335">
    <property type="entry name" value="S-adenosyl-L-methionine-dependent methyltransferases"/>
    <property type="match status" value="1"/>
</dbReference>
<feature type="domain" description="Methyltransferase type 11" evidence="5">
    <location>
        <begin position="54"/>
        <end position="141"/>
    </location>
</feature>
<dbReference type="InterPro" id="IPR029063">
    <property type="entry name" value="SAM-dependent_MTases_sf"/>
</dbReference>
<accession>A0A1M7J673</accession>
<reference evidence="6 7" key="1">
    <citation type="submission" date="2016-11" db="EMBL/GenBank/DDBJ databases">
        <authorList>
            <person name="Jaros S."/>
            <person name="Januszkiewicz K."/>
            <person name="Wedrychowicz H."/>
        </authorList>
    </citation>
    <scope>NUCLEOTIDE SEQUENCE [LARGE SCALE GENOMIC DNA]</scope>
    <source>
        <strain evidence="6 7">CGMCC 4.2025</strain>
    </source>
</reference>
<dbReference type="EMBL" id="FRBI01000011">
    <property type="protein sequence ID" value="SHM48474.1"/>
    <property type="molecule type" value="Genomic_DNA"/>
</dbReference>
<comment type="similarity">
    <text evidence="1">Belongs to the methyltransferase superfamily.</text>
</comment>
<evidence type="ECO:0000256" key="3">
    <source>
        <dbReference type="ARBA" id="ARBA00022679"/>
    </source>
</evidence>
<dbReference type="CDD" id="cd02440">
    <property type="entry name" value="AdoMet_MTases"/>
    <property type="match status" value="1"/>
</dbReference>
<dbReference type="InterPro" id="IPR013216">
    <property type="entry name" value="Methyltransf_11"/>
</dbReference>
<dbReference type="RefSeq" id="WP_073499750.1">
    <property type="nucleotide sequence ID" value="NZ_FRBI01000011.1"/>
</dbReference>
<sequence>MPTLPSSGAEPRHSRRDAAGSFGADAERYERTRPGYPDALIAAITAAAPGTDLLDVGCGTGIAARQFQAAGCRVLGVDADPRMAAAAGRGGLQAEVSSFETWDPAGRSFDAVVAGQSWHWVDPVAGAARAARVLRPGGLLALFWNVACLPPDLAEAVRSVYARVLPDSPAYRRAMPALDGYAPIFDTAADGIRQSGAFAEPRQWRYDWQRTYTCDEWLDQVPTFGGHSLFPPATLAALLEGIGEAVDAVGGAFTVDYAAIVVAATLDPA</sequence>